<evidence type="ECO:0000256" key="1">
    <source>
        <dbReference type="SAM" id="MobiDB-lite"/>
    </source>
</evidence>
<dbReference type="GO" id="GO:0046983">
    <property type="term" value="F:protein dimerization activity"/>
    <property type="evidence" value="ECO:0007669"/>
    <property type="project" value="InterPro"/>
</dbReference>
<dbReference type="Proteomes" id="UP000196158">
    <property type="component" value="Unassembled WGS sequence"/>
</dbReference>
<dbReference type="CDD" id="cd11395">
    <property type="entry name" value="bHLHzip_SREBP_like"/>
    <property type="match status" value="1"/>
</dbReference>
<organism evidence="3 4">
    <name type="scientific">Maudiozyma saulgeensis</name>
    <dbReference type="NCBI Taxonomy" id="1789683"/>
    <lineage>
        <taxon>Eukaryota</taxon>
        <taxon>Fungi</taxon>
        <taxon>Dikarya</taxon>
        <taxon>Ascomycota</taxon>
        <taxon>Saccharomycotina</taxon>
        <taxon>Saccharomycetes</taxon>
        <taxon>Saccharomycetales</taxon>
        <taxon>Saccharomycetaceae</taxon>
        <taxon>Maudiozyma</taxon>
    </lineage>
</organism>
<feature type="region of interest" description="Disordered" evidence="1">
    <location>
        <begin position="119"/>
        <end position="155"/>
    </location>
</feature>
<dbReference type="SMART" id="SM00353">
    <property type="entry name" value="HLH"/>
    <property type="match status" value="1"/>
</dbReference>
<name>A0A1X7R7S6_9SACH</name>
<evidence type="ECO:0000313" key="4">
    <source>
        <dbReference type="Proteomes" id="UP000196158"/>
    </source>
</evidence>
<dbReference type="OrthoDB" id="2133190at2759"/>
<sequence>MKQTDIINDMVSNGLLNATPTNQTLTSLEEPAGWYAQLESIISSSATSIEDSPHYTTNMDNIGSQRTFRNNLNGKVNTNLNNYNSGSTVQEPIEISTENVDSMNIKTEDEQSLMVEDIYDRSSSTSSANSSNPKTAKVGTTKKNRKKLTSDQKVAHNKIEKRYRININTKIAKLQQIIPWVAANDTAFEVSNIMNSSRSNSIAGGRCNAKVNKSKILDKAVDYIQYLQDNEHLFLNEIQKLREENGKLKATLATQLDSSNCFNA</sequence>
<dbReference type="PANTHER" id="PTHR47336">
    <property type="entry name" value="TRANSCRIPTION FACTOR HMS1-RELATED"/>
    <property type="match status" value="1"/>
</dbReference>
<accession>A0A1X7R7S6</accession>
<feature type="compositionally biased region" description="Low complexity" evidence="1">
    <location>
        <begin position="122"/>
        <end position="137"/>
    </location>
</feature>
<dbReference type="Gene3D" id="4.10.280.10">
    <property type="entry name" value="Helix-loop-helix DNA-binding domain"/>
    <property type="match status" value="1"/>
</dbReference>
<dbReference type="InterPro" id="IPR011598">
    <property type="entry name" value="bHLH_dom"/>
</dbReference>
<gene>
    <name evidence="3" type="ORF">KASA_0K01628G</name>
</gene>
<feature type="domain" description="BHLH" evidence="2">
    <location>
        <begin position="151"/>
        <end position="227"/>
    </location>
</feature>
<dbReference type="InterPro" id="IPR052099">
    <property type="entry name" value="Regulatory_TF_Diverse"/>
</dbReference>
<dbReference type="EMBL" id="FXLY01000008">
    <property type="protein sequence ID" value="SMN21500.1"/>
    <property type="molecule type" value="Genomic_DNA"/>
</dbReference>
<keyword evidence="4" id="KW-1185">Reference proteome</keyword>
<dbReference type="SUPFAM" id="SSF47459">
    <property type="entry name" value="HLH, helix-loop-helix DNA-binding domain"/>
    <property type="match status" value="1"/>
</dbReference>
<dbReference type="AlphaFoldDB" id="A0A1X7R7S6"/>
<reference evidence="3 4" key="1">
    <citation type="submission" date="2017-04" db="EMBL/GenBank/DDBJ databases">
        <authorList>
            <person name="Afonso C.L."/>
            <person name="Miller P.J."/>
            <person name="Scott M.A."/>
            <person name="Spackman E."/>
            <person name="Goraichik I."/>
            <person name="Dimitrov K.M."/>
            <person name="Suarez D.L."/>
            <person name="Swayne D.E."/>
        </authorList>
    </citation>
    <scope>NUCLEOTIDE SEQUENCE [LARGE SCALE GENOMIC DNA]</scope>
</reference>
<protein>
    <submittedName>
        <fullName evidence="3">Similar to Saccharomyces cerevisiae YOR344C TYE7 Serine-rich protein that contains a basic-helix-loop-helix (BHLH) DNA binding motif</fullName>
    </submittedName>
</protein>
<dbReference type="PANTHER" id="PTHR47336:SF3">
    <property type="entry name" value="SERINE-RICH PROTEIN TYE7"/>
    <property type="match status" value="1"/>
</dbReference>
<evidence type="ECO:0000313" key="3">
    <source>
        <dbReference type="EMBL" id="SMN21500.1"/>
    </source>
</evidence>
<dbReference type="Pfam" id="PF00010">
    <property type="entry name" value="HLH"/>
    <property type="match status" value="1"/>
</dbReference>
<dbReference type="STRING" id="1789683.A0A1X7R7S6"/>
<evidence type="ECO:0000259" key="2">
    <source>
        <dbReference type="PROSITE" id="PS50888"/>
    </source>
</evidence>
<proteinExistence type="predicted"/>
<dbReference type="InterPro" id="IPR036638">
    <property type="entry name" value="HLH_DNA-bd_sf"/>
</dbReference>
<dbReference type="PROSITE" id="PS50888">
    <property type="entry name" value="BHLH"/>
    <property type="match status" value="1"/>
</dbReference>